<gene>
    <name evidence="2" type="ORF">PPROV_000699800</name>
</gene>
<name>A0A830HTJ4_9CHLO</name>
<keyword evidence="3" id="KW-1185">Reference proteome</keyword>
<comment type="caution">
    <text evidence="2">The sequence shown here is derived from an EMBL/GenBank/DDBJ whole genome shotgun (WGS) entry which is preliminary data.</text>
</comment>
<evidence type="ECO:0000313" key="2">
    <source>
        <dbReference type="EMBL" id="GHP08257.1"/>
    </source>
</evidence>
<protein>
    <submittedName>
        <fullName evidence="2">Uncharacterized protein</fullName>
    </submittedName>
</protein>
<dbReference type="EMBL" id="BNJQ01000020">
    <property type="protein sequence ID" value="GHP08257.1"/>
    <property type="molecule type" value="Genomic_DNA"/>
</dbReference>
<feature type="region of interest" description="Disordered" evidence="1">
    <location>
        <begin position="75"/>
        <end position="153"/>
    </location>
</feature>
<dbReference type="AlphaFoldDB" id="A0A830HTJ4"/>
<evidence type="ECO:0000256" key="1">
    <source>
        <dbReference type="SAM" id="MobiDB-lite"/>
    </source>
</evidence>
<reference evidence="2" key="1">
    <citation type="submission" date="2020-10" db="EMBL/GenBank/DDBJ databases">
        <title>Unveiling of a novel bifunctional photoreceptor, Dualchrome1, isolated from a cosmopolitan green alga.</title>
        <authorList>
            <person name="Suzuki S."/>
            <person name="Kawachi M."/>
        </authorList>
    </citation>
    <scope>NUCLEOTIDE SEQUENCE</scope>
    <source>
        <strain evidence="2">NIES 2893</strain>
    </source>
</reference>
<accession>A0A830HTJ4</accession>
<proteinExistence type="predicted"/>
<sequence>MSSMGDASSASLRTGGGGVVRKSVGFTRESLSRQGVLGGALGGGGSMLGNASGSVDGLYGGGGSLDVYGGSRASSRIGSRAGMATPSPQDAGLNRTGPDLAVYGVGESGGANMDISRPVSRGRHITGSTRRTAVRLSQRDEYAQSRKYRPLTG</sequence>
<dbReference type="Proteomes" id="UP000660262">
    <property type="component" value="Unassembled WGS sequence"/>
</dbReference>
<feature type="compositionally biased region" description="Polar residues" evidence="1">
    <location>
        <begin position="1"/>
        <end position="12"/>
    </location>
</feature>
<organism evidence="2 3">
    <name type="scientific">Pycnococcus provasolii</name>
    <dbReference type="NCBI Taxonomy" id="41880"/>
    <lineage>
        <taxon>Eukaryota</taxon>
        <taxon>Viridiplantae</taxon>
        <taxon>Chlorophyta</taxon>
        <taxon>Pseudoscourfieldiophyceae</taxon>
        <taxon>Pseudoscourfieldiales</taxon>
        <taxon>Pycnococcaceae</taxon>
        <taxon>Pycnococcus</taxon>
    </lineage>
</organism>
<feature type="compositionally biased region" description="Low complexity" evidence="1">
    <location>
        <begin position="75"/>
        <end position="84"/>
    </location>
</feature>
<feature type="region of interest" description="Disordered" evidence="1">
    <location>
        <begin position="1"/>
        <end position="20"/>
    </location>
</feature>
<evidence type="ECO:0000313" key="3">
    <source>
        <dbReference type="Proteomes" id="UP000660262"/>
    </source>
</evidence>